<evidence type="ECO:0000256" key="2">
    <source>
        <dbReference type="SAM" id="SignalP"/>
    </source>
</evidence>
<dbReference type="Pfam" id="PF01650">
    <property type="entry name" value="Peptidase_C13"/>
    <property type="match status" value="2"/>
</dbReference>
<keyword evidence="2" id="KW-0732">Signal</keyword>
<dbReference type="Pfam" id="PF20985">
    <property type="entry name" value="Legum_prodom"/>
    <property type="match status" value="1"/>
</dbReference>
<dbReference type="GO" id="GO:0005773">
    <property type="term" value="C:vacuole"/>
    <property type="evidence" value="ECO:0007669"/>
    <property type="project" value="GOC"/>
</dbReference>
<organism evidence="4 5">
    <name type="scientific">Trema orientale</name>
    <name type="common">Charcoal tree</name>
    <name type="synonym">Celtis orientalis</name>
    <dbReference type="NCBI Taxonomy" id="63057"/>
    <lineage>
        <taxon>Eukaryota</taxon>
        <taxon>Viridiplantae</taxon>
        <taxon>Streptophyta</taxon>
        <taxon>Embryophyta</taxon>
        <taxon>Tracheophyta</taxon>
        <taxon>Spermatophyta</taxon>
        <taxon>Magnoliopsida</taxon>
        <taxon>eudicotyledons</taxon>
        <taxon>Gunneridae</taxon>
        <taxon>Pentapetalae</taxon>
        <taxon>rosids</taxon>
        <taxon>fabids</taxon>
        <taxon>Rosales</taxon>
        <taxon>Cannabaceae</taxon>
        <taxon>Trema</taxon>
    </lineage>
</organism>
<accession>A0A2P5BC50</accession>
<dbReference type="PANTHER" id="PTHR12000:SF50">
    <property type="entry name" value="VACUOLAR-PROCESSING ENZYME GAMMA-ISOZYME"/>
    <property type="match status" value="1"/>
</dbReference>
<dbReference type="Gene3D" id="3.40.50.1460">
    <property type="match status" value="2"/>
</dbReference>
<name>A0A2P5BC50_TREOI</name>
<dbReference type="Proteomes" id="UP000237000">
    <property type="component" value="Unassembled WGS sequence"/>
</dbReference>
<dbReference type="EMBL" id="JXTC01000555">
    <property type="protein sequence ID" value="PON46375.1"/>
    <property type="molecule type" value="Genomic_DNA"/>
</dbReference>
<gene>
    <name evidence="4" type="ORF">TorRG33x02_326240</name>
</gene>
<dbReference type="CDD" id="cd21115">
    <property type="entry name" value="legumain_C"/>
    <property type="match status" value="1"/>
</dbReference>
<dbReference type="AlphaFoldDB" id="A0A2P5BC50"/>
<keyword evidence="5" id="KW-1185">Reference proteome</keyword>
<dbReference type="PIRSF" id="PIRSF019663">
    <property type="entry name" value="Legumain"/>
    <property type="match status" value="1"/>
</dbReference>
<dbReference type="STRING" id="63057.A0A2P5BC50"/>
<feature type="signal peptide" evidence="2">
    <location>
        <begin position="1"/>
        <end position="25"/>
    </location>
</feature>
<feature type="chain" id="PRO_5015169994" evidence="2">
    <location>
        <begin position="26"/>
        <end position="405"/>
    </location>
</feature>
<dbReference type="PANTHER" id="PTHR12000">
    <property type="entry name" value="HEMOGLOBINASE FAMILY MEMBER"/>
    <property type="match status" value="1"/>
</dbReference>
<reference evidence="5" key="1">
    <citation type="submission" date="2016-06" db="EMBL/GenBank/DDBJ databases">
        <title>Parallel loss of symbiosis genes in relatives of nitrogen-fixing non-legume Parasponia.</title>
        <authorList>
            <person name="Van Velzen R."/>
            <person name="Holmer R."/>
            <person name="Bu F."/>
            <person name="Rutten L."/>
            <person name="Van Zeijl A."/>
            <person name="Liu W."/>
            <person name="Santuari L."/>
            <person name="Cao Q."/>
            <person name="Sharma T."/>
            <person name="Shen D."/>
            <person name="Roswanjaya Y."/>
            <person name="Wardhani T."/>
            <person name="Kalhor M.S."/>
            <person name="Jansen J."/>
            <person name="Van den Hoogen J."/>
            <person name="Gungor B."/>
            <person name="Hartog M."/>
            <person name="Hontelez J."/>
            <person name="Verver J."/>
            <person name="Yang W.-C."/>
            <person name="Schijlen E."/>
            <person name="Repin R."/>
            <person name="Schilthuizen M."/>
            <person name="Schranz E."/>
            <person name="Heidstra R."/>
            <person name="Miyata K."/>
            <person name="Fedorova E."/>
            <person name="Kohlen W."/>
            <person name="Bisseling T."/>
            <person name="Smit S."/>
            <person name="Geurts R."/>
        </authorList>
    </citation>
    <scope>NUCLEOTIDE SEQUENCE [LARGE SCALE GENOMIC DNA]</scope>
    <source>
        <strain evidence="5">cv. RG33-2</strain>
    </source>
</reference>
<feature type="domain" description="Legumain prodomain" evidence="3">
    <location>
        <begin position="303"/>
        <end position="392"/>
    </location>
</feature>
<protein>
    <submittedName>
        <fullName evidence="4">Peptidase C13, legumain</fullName>
    </submittedName>
</protein>
<evidence type="ECO:0000259" key="3">
    <source>
        <dbReference type="Pfam" id="PF20985"/>
    </source>
</evidence>
<dbReference type="GO" id="GO:0006624">
    <property type="term" value="P:vacuolar protein processing"/>
    <property type="evidence" value="ECO:0007669"/>
    <property type="project" value="TreeGrafter"/>
</dbReference>
<evidence type="ECO:0000256" key="1">
    <source>
        <dbReference type="ARBA" id="ARBA00009941"/>
    </source>
</evidence>
<dbReference type="OrthoDB" id="9973749at2759"/>
<comment type="similarity">
    <text evidence="1">Belongs to the peptidase C13 family.</text>
</comment>
<comment type="caution">
    <text evidence="4">The sequence shown here is derived from an EMBL/GenBank/DDBJ whole genome shotgun (WGS) entry which is preliminary data.</text>
</comment>
<dbReference type="InterPro" id="IPR048501">
    <property type="entry name" value="Legum_prodom"/>
</dbReference>
<evidence type="ECO:0000313" key="4">
    <source>
        <dbReference type="EMBL" id="PON46375.1"/>
    </source>
</evidence>
<sequence>MKSTGIVLMFLVLVILCISSTYTTSARLADNVFIKFLNSDENGYVPETKWAVLIAGSKGWQNYRHQADVCHAYQVLINGGLSKENIIIFMYDDIAVDATTSANALENSYRTYCGFGNDDGGDGELGDISIANDFVSTYMGSRERQIHQTRDYHSSSSSRSSNFEDQVPCAARVRIFSKQVILFISSTYTSSTRLADNVFTKFLNSDENGDVPETKWAVLVAGSKGCQNYRHQADVYHAYQVLINGGLSKENIIIFMYDDIAYNSDNPFPRRIYKSFQEIDVYKGVEVVKRSRPDSPNYVQYKKELDERLAQRKLEDDNFAGIRKLLFKDETGSRVKNVVNEVQRNNCFKSFMDIYWKNCESISEYGMRFAKEFDKMCDAGVTDDDFMAASTQRLKGWWHGIKQSD</sequence>
<proteinExistence type="inferred from homology"/>
<evidence type="ECO:0000313" key="5">
    <source>
        <dbReference type="Proteomes" id="UP000237000"/>
    </source>
</evidence>
<dbReference type="PRINTS" id="PR00776">
    <property type="entry name" value="HEMOGLOBNASE"/>
</dbReference>
<dbReference type="GO" id="GO:0051603">
    <property type="term" value="P:proteolysis involved in protein catabolic process"/>
    <property type="evidence" value="ECO:0007669"/>
    <property type="project" value="TreeGrafter"/>
</dbReference>
<dbReference type="InParanoid" id="A0A2P5BC50"/>
<dbReference type="InterPro" id="IPR001096">
    <property type="entry name" value="Peptidase_C13"/>
</dbReference>
<dbReference type="GO" id="GO:0004197">
    <property type="term" value="F:cysteine-type endopeptidase activity"/>
    <property type="evidence" value="ECO:0007669"/>
    <property type="project" value="TreeGrafter"/>
</dbReference>